<feature type="compositionally biased region" description="Acidic residues" evidence="1">
    <location>
        <begin position="178"/>
        <end position="194"/>
    </location>
</feature>
<accession>A0A9N8E5L7</accession>
<dbReference type="Proteomes" id="UP001153069">
    <property type="component" value="Unassembled WGS sequence"/>
</dbReference>
<protein>
    <submittedName>
        <fullName evidence="2">Uncharacterized protein</fullName>
    </submittedName>
</protein>
<proteinExistence type="predicted"/>
<sequence length="290" mass="31754">MSISTTGECVSITIGMKDGNPIITKIHTEGLVANKTILLEEGMEVTSISYNGQCVFLGREKTSGEKRGNAKAKPTKKKMTHPFLDKKFKLEPGTNVIAVVMKTGAEERQEDGGSWQESNELFLVRGVTVGCKSHKKNSQHVEVLVYSIESMSDDLDEKDIKVDSDTDEYESVSNDSFSSEDSDGYDSFSDDDAGTDGSVHTVESQTVQTFQPQKAKFSFRPPPLGIANGGYWTTQKYVGRHTLVASVVGCFCLGFVGPMVLCCPFDERSIYIVDGRAYAESGKCVAFQEE</sequence>
<keyword evidence="3" id="KW-1185">Reference proteome</keyword>
<reference evidence="2" key="1">
    <citation type="submission" date="2020-06" db="EMBL/GenBank/DDBJ databases">
        <authorList>
            <consortium name="Plant Systems Biology data submission"/>
        </authorList>
    </citation>
    <scope>NUCLEOTIDE SEQUENCE</scope>
    <source>
        <strain evidence="2">D6</strain>
    </source>
</reference>
<name>A0A9N8E5L7_9STRA</name>
<dbReference type="AlphaFoldDB" id="A0A9N8E5L7"/>
<feature type="region of interest" description="Disordered" evidence="1">
    <location>
        <begin position="157"/>
        <end position="205"/>
    </location>
</feature>
<organism evidence="2 3">
    <name type="scientific">Seminavis robusta</name>
    <dbReference type="NCBI Taxonomy" id="568900"/>
    <lineage>
        <taxon>Eukaryota</taxon>
        <taxon>Sar</taxon>
        <taxon>Stramenopiles</taxon>
        <taxon>Ochrophyta</taxon>
        <taxon>Bacillariophyta</taxon>
        <taxon>Bacillariophyceae</taxon>
        <taxon>Bacillariophycidae</taxon>
        <taxon>Naviculales</taxon>
        <taxon>Naviculaceae</taxon>
        <taxon>Seminavis</taxon>
    </lineage>
</organism>
<dbReference type="EMBL" id="CAICTM010000685">
    <property type="protein sequence ID" value="CAB9514967.1"/>
    <property type="molecule type" value="Genomic_DNA"/>
</dbReference>
<comment type="caution">
    <text evidence="2">The sequence shown here is derived from an EMBL/GenBank/DDBJ whole genome shotgun (WGS) entry which is preliminary data.</text>
</comment>
<evidence type="ECO:0000256" key="1">
    <source>
        <dbReference type="SAM" id="MobiDB-lite"/>
    </source>
</evidence>
<gene>
    <name evidence="2" type="ORF">SEMRO_686_G187130.1</name>
</gene>
<evidence type="ECO:0000313" key="2">
    <source>
        <dbReference type="EMBL" id="CAB9514967.1"/>
    </source>
</evidence>
<evidence type="ECO:0000313" key="3">
    <source>
        <dbReference type="Proteomes" id="UP001153069"/>
    </source>
</evidence>